<dbReference type="InterPro" id="IPR036249">
    <property type="entry name" value="Thioredoxin-like_sf"/>
</dbReference>
<keyword evidence="3" id="KW-0808">Transferase</keyword>
<dbReference type="PANTHER" id="PTHR44051:SF8">
    <property type="entry name" value="GLUTATHIONE S-TRANSFERASE GSTA"/>
    <property type="match status" value="1"/>
</dbReference>
<dbReference type="InterPro" id="IPR004045">
    <property type="entry name" value="Glutathione_S-Trfase_N"/>
</dbReference>
<reference evidence="3 4" key="1">
    <citation type="submission" date="2015-12" db="EMBL/GenBank/DDBJ databases">
        <title>Complete genome of Lacimicrobium alkaliphilum KCTC 32984.</title>
        <authorList>
            <person name="Kim S.-G."/>
            <person name="Lee Y.-J."/>
        </authorList>
    </citation>
    <scope>NUCLEOTIDE SEQUENCE [LARGE SCALE GENOMIC DNA]</scope>
    <source>
        <strain evidence="3 4">YelD216</strain>
    </source>
</reference>
<protein>
    <submittedName>
        <fullName evidence="3">Glutathione S-transferase</fullName>
    </submittedName>
</protein>
<dbReference type="SFLD" id="SFLDS00019">
    <property type="entry name" value="Glutathione_Transferase_(cytos"/>
    <property type="match status" value="1"/>
</dbReference>
<keyword evidence="4" id="KW-1185">Reference proteome</keyword>
<dbReference type="InterPro" id="IPR004046">
    <property type="entry name" value="GST_C"/>
</dbReference>
<dbReference type="GO" id="GO:0016740">
    <property type="term" value="F:transferase activity"/>
    <property type="evidence" value="ECO:0007669"/>
    <property type="project" value="UniProtKB-KW"/>
</dbReference>
<dbReference type="InterPro" id="IPR040079">
    <property type="entry name" value="Glutathione_S-Trfase"/>
</dbReference>
<dbReference type="Gene3D" id="3.40.30.10">
    <property type="entry name" value="Glutaredoxin"/>
    <property type="match status" value="1"/>
</dbReference>
<dbReference type="OrthoDB" id="6258999at2"/>
<dbReference type="EMBL" id="CP013650">
    <property type="protein sequence ID" value="ALS98240.1"/>
    <property type="molecule type" value="Genomic_DNA"/>
</dbReference>
<dbReference type="CDD" id="cd03057">
    <property type="entry name" value="GST_N_Beta"/>
    <property type="match status" value="1"/>
</dbReference>
<dbReference type="PROSITE" id="PS50405">
    <property type="entry name" value="GST_CTER"/>
    <property type="match status" value="1"/>
</dbReference>
<dbReference type="SUPFAM" id="SSF47616">
    <property type="entry name" value="GST C-terminal domain-like"/>
    <property type="match status" value="1"/>
</dbReference>
<dbReference type="PANTHER" id="PTHR44051">
    <property type="entry name" value="GLUTATHIONE S-TRANSFERASE-RELATED"/>
    <property type="match status" value="1"/>
</dbReference>
<organism evidence="3 4">
    <name type="scientific">Lacimicrobium alkaliphilum</name>
    <dbReference type="NCBI Taxonomy" id="1526571"/>
    <lineage>
        <taxon>Bacteria</taxon>
        <taxon>Pseudomonadati</taxon>
        <taxon>Pseudomonadota</taxon>
        <taxon>Gammaproteobacteria</taxon>
        <taxon>Alteromonadales</taxon>
        <taxon>Alteromonadaceae</taxon>
        <taxon>Lacimicrobium</taxon>
    </lineage>
</organism>
<dbReference type="KEGG" id="lal:AT746_08255"/>
<evidence type="ECO:0000259" key="1">
    <source>
        <dbReference type="PROSITE" id="PS50404"/>
    </source>
</evidence>
<dbReference type="Gene3D" id="1.20.1050.10">
    <property type="match status" value="1"/>
</dbReference>
<dbReference type="STRING" id="1526571.AT746_08255"/>
<dbReference type="AlphaFoldDB" id="A0A0U3AZD1"/>
<dbReference type="PROSITE" id="PS50404">
    <property type="entry name" value="GST_NTER"/>
    <property type="match status" value="1"/>
</dbReference>
<dbReference type="InterPro" id="IPR010987">
    <property type="entry name" value="Glutathione-S-Trfase_C-like"/>
</dbReference>
<accession>A0A0U3AZD1</accession>
<evidence type="ECO:0000313" key="3">
    <source>
        <dbReference type="EMBL" id="ALS98240.1"/>
    </source>
</evidence>
<evidence type="ECO:0000313" key="4">
    <source>
        <dbReference type="Proteomes" id="UP000068447"/>
    </source>
</evidence>
<dbReference type="RefSeq" id="WP_062478959.1">
    <property type="nucleotide sequence ID" value="NZ_CP013650.1"/>
</dbReference>
<feature type="domain" description="GST C-terminal" evidence="2">
    <location>
        <begin position="78"/>
        <end position="200"/>
    </location>
</feature>
<dbReference type="Pfam" id="PF13417">
    <property type="entry name" value="GST_N_3"/>
    <property type="match status" value="1"/>
</dbReference>
<dbReference type="SFLD" id="SFLDG00358">
    <property type="entry name" value="Main_(cytGST)"/>
    <property type="match status" value="1"/>
</dbReference>
<dbReference type="SUPFAM" id="SSF52833">
    <property type="entry name" value="Thioredoxin-like"/>
    <property type="match status" value="1"/>
</dbReference>
<dbReference type="Proteomes" id="UP000068447">
    <property type="component" value="Chromosome"/>
</dbReference>
<gene>
    <name evidence="3" type="ORF">AT746_08255</name>
</gene>
<proteinExistence type="predicted"/>
<feature type="domain" description="GST N-terminal" evidence="1">
    <location>
        <begin position="1"/>
        <end position="74"/>
    </location>
</feature>
<dbReference type="Pfam" id="PF00043">
    <property type="entry name" value="GST_C"/>
    <property type="match status" value="1"/>
</dbReference>
<sequence>MYKLYFSPGACSLAIQVILRELEQPFELQSKARVADYQQINPVGAVPALEAEGKVLTEGAAIILYLLEKHANDLLPGDAGARQQAIENLMFANATMHPAYSKLFFINSVMDEGNAKQQALIAAADQVTRLWQQVENKLADQPYTGGHSLSPADILLAVYANWGQFFPVEIPIGPRCQAMIDKVRARPSYQATQAAERQVS</sequence>
<name>A0A0U3AZD1_9ALTE</name>
<dbReference type="InterPro" id="IPR036282">
    <property type="entry name" value="Glutathione-S-Trfase_C_sf"/>
</dbReference>
<evidence type="ECO:0000259" key="2">
    <source>
        <dbReference type="PROSITE" id="PS50405"/>
    </source>
</evidence>